<dbReference type="SMART" id="SM00852">
    <property type="entry name" value="MoCF_biosynth"/>
    <property type="match status" value="1"/>
</dbReference>
<dbReference type="GO" id="GO:0006777">
    <property type="term" value="P:Mo-molybdopterin cofactor biosynthetic process"/>
    <property type="evidence" value="ECO:0007669"/>
    <property type="project" value="UniProtKB-UniRule"/>
</dbReference>
<reference evidence="9" key="1">
    <citation type="journal article" date="2023" name="Arch. Microbiol.">
        <title>Desulfoferula mesophilus gen. nov. sp. nov., a mesophilic sulfate-reducing bacterium isolated from a brackish lake sediment.</title>
        <authorList>
            <person name="Watanabe T."/>
            <person name="Yabe T."/>
            <person name="Tsuji J.M."/>
            <person name="Fukui M."/>
        </authorList>
    </citation>
    <scope>NUCLEOTIDE SEQUENCE [LARGE SCALE GENOMIC DNA]</scope>
    <source>
        <strain evidence="9">12FAK</strain>
    </source>
</reference>
<dbReference type="CDD" id="cd00887">
    <property type="entry name" value="MoeA"/>
    <property type="match status" value="1"/>
</dbReference>
<keyword evidence="9" id="KW-1185">Reference proteome</keyword>
<accession>A0AAU9EDD5</accession>
<dbReference type="GO" id="GO:0046872">
    <property type="term" value="F:metal ion binding"/>
    <property type="evidence" value="ECO:0007669"/>
    <property type="project" value="UniProtKB-UniRule"/>
</dbReference>
<dbReference type="InterPro" id="IPR005110">
    <property type="entry name" value="MoeA_linker/N"/>
</dbReference>
<feature type="domain" description="MoaB/Mog" evidence="7">
    <location>
        <begin position="176"/>
        <end position="318"/>
    </location>
</feature>
<dbReference type="Gene3D" id="2.40.340.10">
    <property type="entry name" value="MoeA, C-terminal, domain IV"/>
    <property type="match status" value="1"/>
</dbReference>
<evidence type="ECO:0000259" key="7">
    <source>
        <dbReference type="SMART" id="SM00852"/>
    </source>
</evidence>
<proteinExistence type="inferred from homology"/>
<dbReference type="AlphaFoldDB" id="A0AAU9EDD5"/>
<evidence type="ECO:0000256" key="1">
    <source>
        <dbReference type="ARBA" id="ARBA00002901"/>
    </source>
</evidence>
<dbReference type="Pfam" id="PF03453">
    <property type="entry name" value="MoeA_N"/>
    <property type="match status" value="1"/>
</dbReference>
<dbReference type="Pfam" id="PF03454">
    <property type="entry name" value="MoeA_C"/>
    <property type="match status" value="1"/>
</dbReference>
<evidence type="ECO:0000256" key="6">
    <source>
        <dbReference type="RuleBase" id="RU365090"/>
    </source>
</evidence>
<dbReference type="Pfam" id="PF00994">
    <property type="entry name" value="MoCF_biosynth"/>
    <property type="match status" value="1"/>
</dbReference>
<dbReference type="PANTHER" id="PTHR10192">
    <property type="entry name" value="MOLYBDOPTERIN BIOSYNTHESIS PROTEIN"/>
    <property type="match status" value="1"/>
</dbReference>
<dbReference type="GO" id="GO:0005829">
    <property type="term" value="C:cytosol"/>
    <property type="evidence" value="ECO:0007669"/>
    <property type="project" value="TreeGrafter"/>
</dbReference>
<dbReference type="InterPro" id="IPR001453">
    <property type="entry name" value="MoaB/Mog_dom"/>
</dbReference>
<organism evidence="8 9">
    <name type="scientific">Desulfoferula mesophila</name>
    <dbReference type="NCBI Taxonomy" id="3058419"/>
    <lineage>
        <taxon>Bacteria</taxon>
        <taxon>Pseudomonadati</taxon>
        <taxon>Thermodesulfobacteriota</taxon>
        <taxon>Desulfarculia</taxon>
        <taxon>Desulfarculales</taxon>
        <taxon>Desulfarculaceae</taxon>
        <taxon>Desulfoferula</taxon>
    </lineage>
</organism>
<dbReference type="SUPFAM" id="SSF63882">
    <property type="entry name" value="MoeA N-terminal region -like"/>
    <property type="match status" value="1"/>
</dbReference>
<dbReference type="Proteomes" id="UP001366166">
    <property type="component" value="Chromosome"/>
</dbReference>
<protein>
    <recommendedName>
        <fullName evidence="6">Molybdopterin molybdenumtransferase</fullName>
        <ecNumber evidence="6">2.10.1.1</ecNumber>
    </recommendedName>
</protein>
<dbReference type="InterPro" id="IPR005111">
    <property type="entry name" value="MoeA_C_domain_IV"/>
</dbReference>
<dbReference type="EC" id="2.10.1.1" evidence="6"/>
<keyword evidence="6" id="KW-0460">Magnesium</keyword>
<comment type="cofactor">
    <cofactor evidence="6">
        <name>Mg(2+)</name>
        <dbReference type="ChEBI" id="CHEBI:18420"/>
    </cofactor>
</comment>
<dbReference type="Pfam" id="PF12727">
    <property type="entry name" value="PBP_like"/>
    <property type="match status" value="1"/>
</dbReference>
<evidence type="ECO:0000313" key="8">
    <source>
        <dbReference type="EMBL" id="BEQ14557.1"/>
    </source>
</evidence>
<comment type="similarity">
    <text evidence="3 6">Belongs to the MoeA family.</text>
</comment>
<evidence type="ECO:0000256" key="3">
    <source>
        <dbReference type="ARBA" id="ARBA00010763"/>
    </source>
</evidence>
<dbReference type="InterPro" id="IPR036688">
    <property type="entry name" value="MoeA_C_domain_IV_sf"/>
</dbReference>
<dbReference type="KEGG" id="dmp:FAK_16230"/>
<dbReference type="InterPro" id="IPR036135">
    <property type="entry name" value="MoeA_linker/N_sf"/>
</dbReference>
<sequence length="642" mass="68987">MKRNVYLKMMPLDQAREKFLSCLDWIALAGSETIPTSEALGRVTAKVVLARYSSPSYHAAAMDGIAVNAQDTYGATQEHPLTLELERQAFWVNTGNPLPAGCNAVIMVEQVHQPGEGLAEIRAAAFPWQHVRRVGEDIVSQELMFGHHHRLGPADVAALLTSGVFEVEVLRRPKVAIIPTGFELVDWREAREKQPGPGAIMETNSLFLASLVAQAGGEPVVLDKVTDDFEAIKAAVEGALATDAHMVMLNAGASAGSKDYSAHVIADLGEVLVHGITVIPGKPSILGRAQGKAVVGSPGYPVSSWVCFDQFIAPALAAMQGQAAPQRETVQAVPARRLPSKLGREEFLRVHLGRVGEQVVATPLKRGAGAITSLTRADGLLRIPADSEGLEEGVPAEAELLGPRDRLENTLVVVGSHDVTLDLLGDHLKRLDPRLHLSSSHLGSLAGIMAIKGGRCHLGGTHLLDPETGEYNVSYLQRYLKGVPVRLVTLAMRQQGLLVKPGNPKGITALADLGREDVVLVNRQAGSGTRVLLDYELKKMGLDPANIRGYDQEEYTHMAVAVQVLAGGADVGLGILAAAKALGLEFIPVMEERYDLCIPQEYWDDHRVVALRQVLASPEFRRQVDALGGYDVSPMGTIAWEG</sequence>
<dbReference type="SUPFAM" id="SSF63867">
    <property type="entry name" value="MoeA C-terminal domain-like"/>
    <property type="match status" value="1"/>
</dbReference>
<dbReference type="SUPFAM" id="SSF53218">
    <property type="entry name" value="Molybdenum cofactor biosynthesis proteins"/>
    <property type="match status" value="1"/>
</dbReference>
<comment type="catalytic activity">
    <reaction evidence="5">
        <text>adenylyl-molybdopterin + molybdate = Mo-molybdopterin + AMP + H(+)</text>
        <dbReference type="Rhea" id="RHEA:35047"/>
        <dbReference type="ChEBI" id="CHEBI:15378"/>
        <dbReference type="ChEBI" id="CHEBI:36264"/>
        <dbReference type="ChEBI" id="CHEBI:62727"/>
        <dbReference type="ChEBI" id="CHEBI:71302"/>
        <dbReference type="ChEBI" id="CHEBI:456215"/>
        <dbReference type="EC" id="2.10.1.1"/>
    </reaction>
</comment>
<dbReference type="GO" id="GO:0061599">
    <property type="term" value="F:molybdopterin molybdotransferase activity"/>
    <property type="evidence" value="ECO:0007669"/>
    <property type="project" value="UniProtKB-UniRule"/>
</dbReference>
<keyword evidence="6" id="KW-0479">Metal-binding</keyword>
<dbReference type="PANTHER" id="PTHR10192:SF16">
    <property type="entry name" value="MOLYBDOPTERIN MOLYBDENUMTRANSFERASE"/>
    <property type="match status" value="1"/>
</dbReference>
<name>A0AAU9EDD5_9BACT</name>
<evidence type="ECO:0000256" key="2">
    <source>
        <dbReference type="ARBA" id="ARBA00005046"/>
    </source>
</evidence>
<keyword evidence="6" id="KW-0808">Transferase</keyword>
<evidence type="ECO:0000256" key="5">
    <source>
        <dbReference type="ARBA" id="ARBA00047317"/>
    </source>
</evidence>
<dbReference type="InterPro" id="IPR036425">
    <property type="entry name" value="MoaB/Mog-like_dom_sf"/>
</dbReference>
<comment type="function">
    <text evidence="1 6">Catalyzes the insertion of molybdate into adenylated molybdopterin with the concomitant release of AMP.</text>
</comment>
<dbReference type="InterPro" id="IPR024370">
    <property type="entry name" value="PBP_domain"/>
</dbReference>
<evidence type="ECO:0000256" key="4">
    <source>
        <dbReference type="ARBA" id="ARBA00023150"/>
    </source>
</evidence>
<dbReference type="Gene3D" id="2.170.190.11">
    <property type="entry name" value="Molybdopterin biosynthesis moea protein, domain 3"/>
    <property type="match status" value="1"/>
</dbReference>
<dbReference type="NCBIfam" id="NF011068">
    <property type="entry name" value="PRK14498.1"/>
    <property type="match status" value="1"/>
</dbReference>
<dbReference type="InterPro" id="IPR038987">
    <property type="entry name" value="MoeA-like"/>
</dbReference>
<comment type="pathway">
    <text evidence="2 6">Cofactor biosynthesis; molybdopterin biosynthesis.</text>
</comment>
<dbReference type="Gene3D" id="3.90.105.10">
    <property type="entry name" value="Molybdopterin biosynthesis moea protein, domain 2"/>
    <property type="match status" value="1"/>
</dbReference>
<keyword evidence="6" id="KW-0500">Molybdenum</keyword>
<evidence type="ECO:0000313" key="9">
    <source>
        <dbReference type="Proteomes" id="UP001366166"/>
    </source>
</evidence>
<gene>
    <name evidence="8" type="primary">moeA</name>
    <name evidence="8" type="ORF">FAK_16230</name>
</gene>
<dbReference type="EMBL" id="AP028679">
    <property type="protein sequence ID" value="BEQ14557.1"/>
    <property type="molecule type" value="Genomic_DNA"/>
</dbReference>
<dbReference type="Gene3D" id="3.40.980.10">
    <property type="entry name" value="MoaB/Mog-like domain"/>
    <property type="match status" value="1"/>
</dbReference>
<keyword evidence="4 6" id="KW-0501">Molybdenum cofactor biosynthesis</keyword>
<dbReference type="SUPFAM" id="SSF53850">
    <property type="entry name" value="Periplasmic binding protein-like II"/>
    <property type="match status" value="1"/>
</dbReference>
<dbReference type="RefSeq" id="WP_338606261.1">
    <property type="nucleotide sequence ID" value="NZ_AP028679.1"/>
</dbReference>